<sequence>MDANGYYIGREGWIYPMVTVQYSNTIFCRPWVATLDVRNRPNFPMYTCYSTYGDTRDLKRLLAIEDPISTLLCRGYKPRKPNLDGTGPYKELDEKTIKKISWKERMAGKLGSFEGTGP</sequence>
<protein>
    <submittedName>
        <fullName evidence="1">Uncharacterized protein</fullName>
    </submittedName>
</protein>
<dbReference type="OrthoDB" id="411632at2759"/>
<comment type="caution">
    <text evidence="1">The sequence shown here is derived from an EMBL/GenBank/DDBJ whole genome shotgun (WGS) entry which is preliminary data.</text>
</comment>
<evidence type="ECO:0000313" key="1">
    <source>
        <dbReference type="EMBL" id="THV47237.1"/>
    </source>
</evidence>
<organism evidence="1 2">
    <name type="scientific">Botrytis galanthina</name>
    <dbReference type="NCBI Taxonomy" id="278940"/>
    <lineage>
        <taxon>Eukaryota</taxon>
        <taxon>Fungi</taxon>
        <taxon>Dikarya</taxon>
        <taxon>Ascomycota</taxon>
        <taxon>Pezizomycotina</taxon>
        <taxon>Leotiomycetes</taxon>
        <taxon>Helotiales</taxon>
        <taxon>Sclerotiniaceae</taxon>
        <taxon>Botrytis</taxon>
    </lineage>
</organism>
<name>A0A4S8QQ34_9HELO</name>
<dbReference type="Proteomes" id="UP000308671">
    <property type="component" value="Unassembled WGS sequence"/>
</dbReference>
<keyword evidence="2" id="KW-1185">Reference proteome</keyword>
<evidence type="ECO:0000313" key="2">
    <source>
        <dbReference type="Proteomes" id="UP000308671"/>
    </source>
</evidence>
<proteinExistence type="predicted"/>
<accession>A0A4S8QQ34</accession>
<gene>
    <name evidence="1" type="ORF">BGAL_0325g00020</name>
</gene>
<dbReference type="AlphaFoldDB" id="A0A4S8QQ34"/>
<reference evidence="1 2" key="1">
    <citation type="submission" date="2017-12" db="EMBL/GenBank/DDBJ databases">
        <title>Comparative genomics of Botrytis spp.</title>
        <authorList>
            <person name="Valero-Jimenez C.A."/>
            <person name="Tapia P."/>
            <person name="Veloso J."/>
            <person name="Silva-Moreno E."/>
            <person name="Staats M."/>
            <person name="Valdes J.H."/>
            <person name="Van Kan J.A.L."/>
        </authorList>
    </citation>
    <scope>NUCLEOTIDE SEQUENCE [LARGE SCALE GENOMIC DNA]</scope>
    <source>
        <strain evidence="1 2">MUCL435</strain>
    </source>
</reference>
<dbReference type="EMBL" id="PQXL01000325">
    <property type="protein sequence ID" value="THV47237.1"/>
    <property type="molecule type" value="Genomic_DNA"/>
</dbReference>